<dbReference type="EMBL" id="SSTG01000012">
    <property type="protein sequence ID" value="THG54668.1"/>
    <property type="molecule type" value="Genomic_DNA"/>
</dbReference>
<accession>A0AC61S7K6</accession>
<protein>
    <submittedName>
        <fullName evidence="1">SGNH/GDSL hydrolase family protein</fullName>
    </submittedName>
</protein>
<sequence length="222" mass="25298">MRKFLALFFAAVCVSAACAQSPLEGKRIAVFGDSYVRNHREPVENTWHYKFAKKHGMEYFNHGRNGNCVAMDRARFGEAMYKRYTELPDSLDCILLIAGHNDAALLDSVGIDNYRLRLSELCNGLIERYPQANILFFTCWNGAGFDHKKFRQVVDATIDVCGRYSIPVFDAARRGNIYAHSDAFRAVYFQNNGIKDHAHLNAKGHDRFLPVAEAFILPYLTY</sequence>
<organism evidence="1 2">
    <name type="scientific">Muribaculum caecicola</name>
    <dbReference type="NCBI Taxonomy" id="3038144"/>
    <lineage>
        <taxon>Bacteria</taxon>
        <taxon>Pseudomonadati</taxon>
        <taxon>Bacteroidota</taxon>
        <taxon>Bacteroidia</taxon>
        <taxon>Bacteroidales</taxon>
        <taxon>Muribaculaceae</taxon>
        <taxon>Muribaculum</taxon>
    </lineage>
</organism>
<keyword evidence="1" id="KW-0378">Hydrolase</keyword>
<evidence type="ECO:0000313" key="2">
    <source>
        <dbReference type="Proteomes" id="UP000305401"/>
    </source>
</evidence>
<reference evidence="1" key="1">
    <citation type="submission" date="2019-04" db="EMBL/GenBank/DDBJ databases">
        <title>Microbes associate with the intestines of laboratory mice.</title>
        <authorList>
            <person name="Navarre W."/>
            <person name="Wong E."/>
            <person name="Huang K.C."/>
            <person name="Tropini C."/>
            <person name="Ng K."/>
            <person name="Yu B."/>
        </authorList>
    </citation>
    <scope>NUCLEOTIDE SEQUENCE</scope>
    <source>
        <strain evidence="1">NM86_A22</strain>
    </source>
</reference>
<gene>
    <name evidence="1" type="ORF">E5990_02050</name>
</gene>
<proteinExistence type="predicted"/>
<evidence type="ECO:0000313" key="1">
    <source>
        <dbReference type="EMBL" id="THG54668.1"/>
    </source>
</evidence>
<keyword evidence="2" id="KW-1185">Reference proteome</keyword>
<dbReference type="Proteomes" id="UP000305401">
    <property type="component" value="Unassembled WGS sequence"/>
</dbReference>
<comment type="caution">
    <text evidence="1">The sequence shown here is derived from an EMBL/GenBank/DDBJ whole genome shotgun (WGS) entry which is preliminary data.</text>
</comment>
<name>A0AC61S7K6_9BACT</name>